<protein>
    <recommendedName>
        <fullName evidence="1">Ig-like domain-containing protein</fullName>
    </recommendedName>
</protein>
<sequence>MSNIKLLGNNFQMITTELKQNLSTKIKMNIPSAEIVENSTVTLTCSSDANPAANYTWYKKNGNPRLSTSHKGPELVFSSVQSSDSGESTAGLQLHSTLGLWRVLLWI</sequence>
<dbReference type="AlphaFoldDB" id="A0A3Q3F4C8"/>
<evidence type="ECO:0000313" key="2">
    <source>
        <dbReference type="Ensembl" id="ENSLBEP00000014463.1"/>
    </source>
</evidence>
<proteinExistence type="predicted"/>
<feature type="domain" description="Ig-like" evidence="1">
    <location>
        <begin position="24"/>
        <end position="86"/>
    </location>
</feature>
<dbReference type="SMART" id="SM00408">
    <property type="entry name" value="IGc2"/>
    <property type="match status" value="1"/>
</dbReference>
<evidence type="ECO:0000259" key="1">
    <source>
        <dbReference type="PROSITE" id="PS50835"/>
    </source>
</evidence>
<evidence type="ECO:0000313" key="3">
    <source>
        <dbReference type="Proteomes" id="UP000261660"/>
    </source>
</evidence>
<dbReference type="Gene3D" id="2.60.40.10">
    <property type="entry name" value="Immunoglobulins"/>
    <property type="match status" value="1"/>
</dbReference>
<name>A0A3Q3F4C8_9LABR</name>
<organism evidence="2 3">
    <name type="scientific">Labrus bergylta</name>
    <name type="common">ballan wrasse</name>
    <dbReference type="NCBI Taxonomy" id="56723"/>
    <lineage>
        <taxon>Eukaryota</taxon>
        <taxon>Metazoa</taxon>
        <taxon>Chordata</taxon>
        <taxon>Craniata</taxon>
        <taxon>Vertebrata</taxon>
        <taxon>Euteleostomi</taxon>
        <taxon>Actinopterygii</taxon>
        <taxon>Neopterygii</taxon>
        <taxon>Teleostei</taxon>
        <taxon>Neoteleostei</taxon>
        <taxon>Acanthomorphata</taxon>
        <taxon>Eupercaria</taxon>
        <taxon>Labriformes</taxon>
        <taxon>Labridae</taxon>
        <taxon>Labrus</taxon>
    </lineage>
</organism>
<dbReference type="InterPro" id="IPR013783">
    <property type="entry name" value="Ig-like_fold"/>
</dbReference>
<dbReference type="InParanoid" id="A0A3Q3F4C8"/>
<dbReference type="Proteomes" id="UP000261660">
    <property type="component" value="Unplaced"/>
</dbReference>
<dbReference type="Pfam" id="PF13927">
    <property type="entry name" value="Ig_3"/>
    <property type="match status" value="1"/>
</dbReference>
<reference evidence="2" key="2">
    <citation type="submission" date="2025-09" db="UniProtKB">
        <authorList>
            <consortium name="Ensembl"/>
        </authorList>
    </citation>
    <scope>IDENTIFICATION</scope>
</reference>
<dbReference type="GeneTree" id="ENSGT00980000198884"/>
<accession>A0A3Q3F4C8</accession>
<dbReference type="InterPro" id="IPR003598">
    <property type="entry name" value="Ig_sub2"/>
</dbReference>
<dbReference type="InterPro" id="IPR036179">
    <property type="entry name" value="Ig-like_dom_sf"/>
</dbReference>
<reference evidence="2" key="1">
    <citation type="submission" date="2025-08" db="UniProtKB">
        <authorList>
            <consortium name="Ensembl"/>
        </authorList>
    </citation>
    <scope>IDENTIFICATION</scope>
</reference>
<dbReference type="PANTHER" id="PTHR46013">
    <property type="entry name" value="VASCULAR CELL ADHESION MOLECULE 1"/>
    <property type="match status" value="1"/>
</dbReference>
<dbReference type="Ensembl" id="ENSLBET00000015322.1">
    <property type="protein sequence ID" value="ENSLBEP00000014463.1"/>
    <property type="gene ID" value="ENSLBEG00000011251.1"/>
</dbReference>
<dbReference type="SUPFAM" id="SSF48726">
    <property type="entry name" value="Immunoglobulin"/>
    <property type="match status" value="1"/>
</dbReference>
<dbReference type="PROSITE" id="PS50835">
    <property type="entry name" value="IG_LIKE"/>
    <property type="match status" value="1"/>
</dbReference>
<dbReference type="PANTHER" id="PTHR46013:SF4">
    <property type="entry name" value="B-CELL RECEPTOR CD22-RELATED"/>
    <property type="match status" value="1"/>
</dbReference>
<keyword evidence="3" id="KW-1185">Reference proteome</keyword>
<dbReference type="InterPro" id="IPR007110">
    <property type="entry name" value="Ig-like_dom"/>
</dbReference>